<feature type="compositionally biased region" description="Low complexity" evidence="2">
    <location>
        <begin position="1"/>
        <end position="10"/>
    </location>
</feature>
<feature type="zinc finger region" description="C3H1-type" evidence="1">
    <location>
        <begin position="107"/>
        <end position="135"/>
    </location>
</feature>
<keyword evidence="1" id="KW-0862">Zinc</keyword>
<dbReference type="Proteomes" id="UP000789706">
    <property type="component" value="Unassembled WGS sequence"/>
</dbReference>
<dbReference type="InterPro" id="IPR000571">
    <property type="entry name" value="Znf_CCCH"/>
</dbReference>
<feature type="compositionally biased region" description="Basic and acidic residues" evidence="2">
    <location>
        <begin position="160"/>
        <end position="175"/>
    </location>
</feature>
<dbReference type="OrthoDB" id="2379092at2759"/>
<evidence type="ECO:0000313" key="4">
    <source>
        <dbReference type="EMBL" id="CAG8547909.1"/>
    </source>
</evidence>
<keyword evidence="1" id="KW-0863">Zinc-finger</keyword>
<dbReference type="AlphaFoldDB" id="A0A9N9FPR1"/>
<reference evidence="4" key="1">
    <citation type="submission" date="2021-06" db="EMBL/GenBank/DDBJ databases">
        <authorList>
            <person name="Kallberg Y."/>
            <person name="Tangrot J."/>
            <person name="Rosling A."/>
        </authorList>
    </citation>
    <scope>NUCLEOTIDE SEQUENCE</scope>
    <source>
        <strain evidence="4">AZ414A</strain>
    </source>
</reference>
<name>A0A9N9FPR1_9GLOM</name>
<dbReference type="GO" id="GO:0008270">
    <property type="term" value="F:zinc ion binding"/>
    <property type="evidence" value="ECO:0007669"/>
    <property type="project" value="UniProtKB-KW"/>
</dbReference>
<organism evidence="4 5">
    <name type="scientific">Diversispora eburnea</name>
    <dbReference type="NCBI Taxonomy" id="1213867"/>
    <lineage>
        <taxon>Eukaryota</taxon>
        <taxon>Fungi</taxon>
        <taxon>Fungi incertae sedis</taxon>
        <taxon>Mucoromycota</taxon>
        <taxon>Glomeromycotina</taxon>
        <taxon>Glomeromycetes</taxon>
        <taxon>Diversisporales</taxon>
        <taxon>Diversisporaceae</taxon>
        <taxon>Diversispora</taxon>
    </lineage>
</organism>
<dbReference type="PROSITE" id="PS50103">
    <property type="entry name" value="ZF_C3H1"/>
    <property type="match status" value="1"/>
</dbReference>
<feature type="domain" description="C3H1-type" evidence="3">
    <location>
        <begin position="107"/>
        <end position="135"/>
    </location>
</feature>
<keyword evidence="1" id="KW-0479">Metal-binding</keyword>
<proteinExistence type="predicted"/>
<evidence type="ECO:0000256" key="2">
    <source>
        <dbReference type="SAM" id="MobiDB-lite"/>
    </source>
</evidence>
<protein>
    <submittedName>
        <fullName evidence="4">724_t:CDS:1</fullName>
    </submittedName>
</protein>
<evidence type="ECO:0000259" key="3">
    <source>
        <dbReference type="PROSITE" id="PS50103"/>
    </source>
</evidence>
<dbReference type="PANTHER" id="PTHR46156">
    <property type="entry name" value="CCCH ZINGC FINGER"/>
    <property type="match status" value="1"/>
</dbReference>
<gene>
    <name evidence="4" type="ORF">DEBURN_LOCUS6951</name>
</gene>
<comment type="caution">
    <text evidence="4">The sequence shown here is derived from an EMBL/GenBank/DDBJ whole genome shotgun (WGS) entry which is preliminary data.</text>
</comment>
<dbReference type="EMBL" id="CAJVPK010000772">
    <property type="protein sequence ID" value="CAG8547909.1"/>
    <property type="molecule type" value="Genomic_DNA"/>
</dbReference>
<dbReference type="PANTHER" id="PTHR46156:SF1">
    <property type="entry name" value="ZINC FINGER CCCH DOMAIN-CONTAINING PROTEIN 3"/>
    <property type="match status" value="1"/>
</dbReference>
<keyword evidence="5" id="KW-1185">Reference proteome</keyword>
<feature type="region of interest" description="Disordered" evidence="2">
    <location>
        <begin position="149"/>
        <end position="175"/>
    </location>
</feature>
<dbReference type="GO" id="GO:0005634">
    <property type="term" value="C:nucleus"/>
    <property type="evidence" value="ECO:0007669"/>
    <property type="project" value="TreeGrafter"/>
</dbReference>
<feature type="region of interest" description="Disordered" evidence="2">
    <location>
        <begin position="1"/>
        <end position="22"/>
    </location>
</feature>
<accession>A0A9N9FPR1</accession>
<sequence length="351" mass="40642">MNPAITTTTTYKDDNNNSPSSYIQIKPNKLVRAELLKNDFSQPKYIRTKPNVIVRAEVANNFNGKHPKHPNSYSSHKKSPHVIPYCRHFSHGLCINRKCHYTHVRVNPKASRCEAFIKERYCPKGFDCREKHEWSFPIFDDDEIEEAKKRKWDDSEDSNDEFKKDQKEESSKPKIRVKQEWENVNEFSDGGFDFIPFEYSYEKKSKLNSLKSPLKKLKSHQLPDLVLYNKNLNNYGRFFTQVNASTIKLKSTFWSSAVGDAWIINCDNQEVVSHLSNLKFTSDQSECLVFSTSTSLSKYCLHIVIYKNAHDEDNIDNSQDTCYEVDGYEAGWSLSKIDCGQIPSNITACNK</sequence>
<evidence type="ECO:0000313" key="5">
    <source>
        <dbReference type="Proteomes" id="UP000789706"/>
    </source>
</evidence>
<evidence type="ECO:0000256" key="1">
    <source>
        <dbReference type="PROSITE-ProRule" id="PRU00723"/>
    </source>
</evidence>